<keyword evidence="1 2" id="KW-0129">CBS domain</keyword>
<dbReference type="InterPro" id="IPR000644">
    <property type="entry name" value="CBS_dom"/>
</dbReference>
<feature type="domain" description="CBS" evidence="3">
    <location>
        <begin position="83"/>
        <end position="134"/>
    </location>
</feature>
<dbReference type="SMART" id="SM00116">
    <property type="entry name" value="CBS"/>
    <property type="match status" value="2"/>
</dbReference>
<dbReference type="RefSeq" id="WP_162669946.1">
    <property type="nucleotide sequence ID" value="NZ_LR593886.1"/>
</dbReference>
<protein>
    <recommendedName>
        <fullName evidence="3">CBS domain-containing protein</fullName>
    </recommendedName>
</protein>
<dbReference type="InterPro" id="IPR051257">
    <property type="entry name" value="Diverse_CBS-Domain"/>
</dbReference>
<name>A0A6P2D5Z9_9BACT</name>
<dbReference type="SUPFAM" id="SSF54631">
    <property type="entry name" value="CBS-domain pair"/>
    <property type="match status" value="1"/>
</dbReference>
<dbReference type="GO" id="GO:0016301">
    <property type="term" value="F:kinase activity"/>
    <property type="evidence" value="ECO:0007669"/>
    <property type="project" value="UniProtKB-KW"/>
</dbReference>
<gene>
    <name evidence="4" type="ORF">SOIL9_21700</name>
</gene>
<evidence type="ECO:0000313" key="5">
    <source>
        <dbReference type="Proteomes" id="UP000464178"/>
    </source>
</evidence>
<keyword evidence="4" id="KW-0418">Kinase</keyword>
<proteinExistence type="predicted"/>
<dbReference type="EMBL" id="LR593886">
    <property type="protein sequence ID" value="VTR95544.1"/>
    <property type="molecule type" value="Genomic_DNA"/>
</dbReference>
<evidence type="ECO:0000259" key="3">
    <source>
        <dbReference type="PROSITE" id="PS51371"/>
    </source>
</evidence>
<evidence type="ECO:0000313" key="4">
    <source>
        <dbReference type="EMBL" id="VTR95544.1"/>
    </source>
</evidence>
<dbReference type="KEGG" id="gms:SOIL9_21700"/>
<feature type="domain" description="CBS" evidence="3">
    <location>
        <begin position="15"/>
        <end position="76"/>
    </location>
</feature>
<dbReference type="CDD" id="cd02205">
    <property type="entry name" value="CBS_pair_SF"/>
    <property type="match status" value="1"/>
</dbReference>
<dbReference type="PANTHER" id="PTHR43080">
    <property type="entry name" value="CBS DOMAIN-CONTAINING PROTEIN CBSX3, MITOCHONDRIAL"/>
    <property type="match status" value="1"/>
</dbReference>
<evidence type="ECO:0000256" key="2">
    <source>
        <dbReference type="PROSITE-ProRule" id="PRU00703"/>
    </source>
</evidence>
<dbReference type="AlphaFoldDB" id="A0A6P2D5Z9"/>
<dbReference type="InterPro" id="IPR046342">
    <property type="entry name" value="CBS_dom_sf"/>
</dbReference>
<reference evidence="4 5" key="1">
    <citation type="submission" date="2019-05" db="EMBL/GenBank/DDBJ databases">
        <authorList>
            <consortium name="Science for Life Laboratories"/>
        </authorList>
    </citation>
    <scope>NUCLEOTIDE SEQUENCE [LARGE SCALE GENOMIC DNA]</scope>
    <source>
        <strain evidence="4">Soil9</strain>
    </source>
</reference>
<keyword evidence="4" id="KW-0808">Transferase</keyword>
<sequence>MSALTLHANTAGDLMSAAPVSLVDTATVAEASAFLTERGFGAAVVINPGGHPVGVVTKTDILHHARHAGGTSPNDTTPVTSVMTPAVYTIRVEAPARSVVEQLLELGIHHLFVVDPSGIVVGVISPVDVLKKLR</sequence>
<dbReference type="Gene3D" id="3.10.580.10">
    <property type="entry name" value="CBS-domain"/>
    <property type="match status" value="1"/>
</dbReference>
<dbReference type="Pfam" id="PF00571">
    <property type="entry name" value="CBS"/>
    <property type="match status" value="2"/>
</dbReference>
<dbReference type="PANTHER" id="PTHR43080:SF2">
    <property type="entry name" value="CBS DOMAIN-CONTAINING PROTEIN"/>
    <property type="match status" value="1"/>
</dbReference>
<evidence type="ECO:0000256" key="1">
    <source>
        <dbReference type="ARBA" id="ARBA00023122"/>
    </source>
</evidence>
<keyword evidence="5" id="KW-1185">Reference proteome</keyword>
<organism evidence="4 5">
    <name type="scientific">Gemmata massiliana</name>
    <dbReference type="NCBI Taxonomy" id="1210884"/>
    <lineage>
        <taxon>Bacteria</taxon>
        <taxon>Pseudomonadati</taxon>
        <taxon>Planctomycetota</taxon>
        <taxon>Planctomycetia</taxon>
        <taxon>Gemmatales</taxon>
        <taxon>Gemmataceae</taxon>
        <taxon>Gemmata</taxon>
    </lineage>
</organism>
<dbReference type="PROSITE" id="PS51371">
    <property type="entry name" value="CBS"/>
    <property type="match status" value="2"/>
</dbReference>
<accession>A0A6P2D5Z9</accession>
<dbReference type="Proteomes" id="UP000464178">
    <property type="component" value="Chromosome"/>
</dbReference>